<keyword evidence="3" id="KW-0378">Hydrolase</keyword>
<dbReference type="PANTHER" id="PTHR43798">
    <property type="entry name" value="MONOACYLGLYCEROL LIPASE"/>
    <property type="match status" value="1"/>
</dbReference>
<dbReference type="InterPro" id="IPR000073">
    <property type="entry name" value="AB_hydrolase_1"/>
</dbReference>
<feature type="domain" description="AB hydrolase-1" evidence="1">
    <location>
        <begin position="32"/>
        <end position="265"/>
    </location>
</feature>
<dbReference type="Pfam" id="PF00561">
    <property type="entry name" value="Abhydrolase_1"/>
    <property type="match status" value="1"/>
</dbReference>
<evidence type="ECO:0000313" key="2">
    <source>
        <dbReference type="EMBL" id="AZS25325.1"/>
    </source>
</evidence>
<dbReference type="InterPro" id="IPR029058">
    <property type="entry name" value="AB_hydrolase_fold"/>
</dbReference>
<dbReference type="SUPFAM" id="SSF53474">
    <property type="entry name" value="alpha/beta-Hydrolases"/>
    <property type="match status" value="1"/>
</dbReference>
<dbReference type="RefSeq" id="WP_013857724.1">
    <property type="nucleotide sequence ID" value="NZ_CP020534.1"/>
</dbReference>
<reference evidence="3 5" key="2">
    <citation type="journal article" date="2021" name="PeerJ">
        <title>Analysis of 44 Vibrio anguillarum genomes reveals high genetic diversity.</title>
        <authorList>
            <person name="Hansen M.J."/>
            <person name="Dalsgaard I."/>
        </authorList>
    </citation>
    <scope>NUCLEOTIDE SEQUENCE [LARGE SCALE GENOMIC DNA]</scope>
    <source>
        <strain evidence="3 5">17-16730-2A</strain>
    </source>
</reference>
<dbReference type="OMA" id="ESYLMHD"/>
<dbReference type="GO" id="GO:0016787">
    <property type="term" value="F:hydrolase activity"/>
    <property type="evidence" value="ECO:0007669"/>
    <property type="project" value="UniProtKB-KW"/>
</dbReference>
<dbReference type="Gene3D" id="3.40.50.1820">
    <property type="entry name" value="alpha/beta hydrolase"/>
    <property type="match status" value="1"/>
</dbReference>
<dbReference type="PRINTS" id="PR00412">
    <property type="entry name" value="EPOXHYDRLASE"/>
</dbReference>
<evidence type="ECO:0000259" key="1">
    <source>
        <dbReference type="Pfam" id="PF00561"/>
    </source>
</evidence>
<gene>
    <name evidence="2" type="ORF">DYL72_10085</name>
    <name evidence="3" type="ORF">EAY07_16015</name>
</gene>
<dbReference type="EMBL" id="CP034672">
    <property type="protein sequence ID" value="AZS25325.1"/>
    <property type="molecule type" value="Genomic_DNA"/>
</dbReference>
<dbReference type="AlphaFoldDB" id="A0A1Q1H0L7"/>
<organism evidence="3 5">
    <name type="scientific">Vibrio anguillarum</name>
    <name type="common">Listonella anguillarum</name>
    <dbReference type="NCBI Taxonomy" id="55601"/>
    <lineage>
        <taxon>Bacteria</taxon>
        <taxon>Pseudomonadati</taxon>
        <taxon>Pseudomonadota</taxon>
        <taxon>Gammaproteobacteria</taxon>
        <taxon>Vibrionales</taxon>
        <taxon>Vibrionaceae</taxon>
        <taxon>Vibrio</taxon>
    </lineage>
</organism>
<dbReference type="Proteomes" id="UP000722957">
    <property type="component" value="Unassembled WGS sequence"/>
</dbReference>
<dbReference type="InterPro" id="IPR050266">
    <property type="entry name" value="AB_hydrolase_sf"/>
</dbReference>
<dbReference type="PRINTS" id="PR00111">
    <property type="entry name" value="ABHYDROLASE"/>
</dbReference>
<proteinExistence type="predicted"/>
<accession>A0A1Q1H0L7</accession>
<evidence type="ECO:0000313" key="3">
    <source>
        <dbReference type="EMBL" id="MBF4273502.1"/>
    </source>
</evidence>
<dbReference type="Proteomes" id="UP000256923">
    <property type="component" value="Chromosome 1"/>
</dbReference>
<sequence>MPTYFTNIGFTMKTFVIDDCQMRYLDQGQGEVLVFGHSYLWDSAMWAPQVEALSQHYRCIVPDLWAHGQSDFAPSSMNTLKDYAQHILALMDHLSIEQFSIIGLSVGGMWGAELAVLAPARVKSLVMMDTFVGLEPEVSHAKYFAMLDAIAAMQQVPSPIVDAVVPMFFAKDGEQKSPALVAGFKQHLSALTGQQAVEVARLGKMIFGRRDMIEEVEQLRLPVLIAAGAEDMPRPPLEAYLMNDAIHGSELEVIANAGHISNLEQPEYVTAMLTRFLKKALS</sequence>
<evidence type="ECO:0000313" key="4">
    <source>
        <dbReference type="Proteomes" id="UP000256923"/>
    </source>
</evidence>
<dbReference type="EMBL" id="RDOM01000053">
    <property type="protein sequence ID" value="MBF4273502.1"/>
    <property type="molecule type" value="Genomic_DNA"/>
</dbReference>
<name>A0A1Q1H0L7_VIBAN</name>
<dbReference type="PANTHER" id="PTHR43798:SF29">
    <property type="entry name" value="AB HYDROLASE-1 DOMAIN-CONTAINING PROTEIN"/>
    <property type="match status" value="1"/>
</dbReference>
<protein>
    <submittedName>
        <fullName evidence="3">Alpha/beta fold hydrolase</fullName>
    </submittedName>
</protein>
<evidence type="ECO:0000313" key="5">
    <source>
        <dbReference type="Proteomes" id="UP000722957"/>
    </source>
</evidence>
<reference evidence="2 4" key="1">
    <citation type="submission" date="2018-12" db="EMBL/GenBank/DDBJ databases">
        <title>Characterization and Draft Genome of Vibrio anguillarum J360 Marine Pathogen Isolated from an Outbreak in Lumpfish (Cyclopterus lumpus).</title>
        <authorList>
            <person name="Vasquez J.I."/>
            <person name="Cao T."/>
            <person name="Chakraborty S."/>
            <person name="Gnanagobal H."/>
            <person name="Wescot J."/>
            <person name="Boyce D."/>
            <person name="Santander J."/>
        </authorList>
    </citation>
    <scope>NUCLEOTIDE SEQUENCE [LARGE SCALE GENOMIC DNA]</scope>
    <source>
        <strain evidence="2 4">J360</strain>
    </source>
</reference>
<dbReference type="InterPro" id="IPR000639">
    <property type="entry name" value="Epox_hydrolase-like"/>
</dbReference>